<evidence type="ECO:0000256" key="4">
    <source>
        <dbReference type="ARBA" id="ARBA00022741"/>
    </source>
</evidence>
<evidence type="ECO:0000256" key="6">
    <source>
        <dbReference type="HAMAP-Rule" id="MF_00836"/>
    </source>
</evidence>
<dbReference type="NCBIfam" id="NF007485">
    <property type="entry name" value="PRK10078.1"/>
    <property type="match status" value="1"/>
</dbReference>
<evidence type="ECO:0000259" key="7">
    <source>
        <dbReference type="SMART" id="SM00072"/>
    </source>
</evidence>
<organism evidence="8 9">
    <name type="scientific">Halomonas pelophila</name>
    <dbReference type="NCBI Taxonomy" id="3151122"/>
    <lineage>
        <taxon>Bacteria</taxon>
        <taxon>Pseudomonadati</taxon>
        <taxon>Pseudomonadota</taxon>
        <taxon>Gammaproteobacteria</taxon>
        <taxon>Oceanospirillales</taxon>
        <taxon>Halomonadaceae</taxon>
        <taxon>Halomonas</taxon>
    </lineage>
</organism>
<gene>
    <name evidence="6 8" type="primary">phnN</name>
    <name evidence="8" type="ORF">ABE957_13740</name>
</gene>
<dbReference type="Gene3D" id="3.40.50.300">
    <property type="entry name" value="P-loop containing nucleotide triphosphate hydrolases"/>
    <property type="match status" value="1"/>
</dbReference>
<comment type="caution">
    <text evidence="8">The sequence shown here is derived from an EMBL/GenBank/DDBJ whole genome shotgun (WGS) entry which is preliminary data.</text>
</comment>
<accession>A0ABV1N8M0</accession>
<keyword evidence="3 6" id="KW-0808">Transferase</keyword>
<evidence type="ECO:0000313" key="9">
    <source>
        <dbReference type="Proteomes" id="UP001472978"/>
    </source>
</evidence>
<evidence type="ECO:0000256" key="5">
    <source>
        <dbReference type="ARBA" id="ARBA00022840"/>
    </source>
</evidence>
<dbReference type="Proteomes" id="UP001472978">
    <property type="component" value="Unassembled WGS sequence"/>
</dbReference>
<dbReference type="InterPro" id="IPR008145">
    <property type="entry name" value="GK/Ca_channel_bsu"/>
</dbReference>
<comment type="similarity">
    <text evidence="6">Belongs to the ribose 1,5-bisphosphokinase family.</text>
</comment>
<dbReference type="EC" id="2.7.4.23" evidence="6"/>
<dbReference type="SMART" id="SM00072">
    <property type="entry name" value="GuKc"/>
    <property type="match status" value="1"/>
</dbReference>
<dbReference type="EMBL" id="JBEGCI010000012">
    <property type="protein sequence ID" value="MEQ6889736.1"/>
    <property type="molecule type" value="Genomic_DNA"/>
</dbReference>
<dbReference type="NCBIfam" id="TIGR02322">
    <property type="entry name" value="phosphon_PhnN"/>
    <property type="match status" value="1"/>
</dbReference>
<dbReference type="RefSeq" id="WP_349759248.1">
    <property type="nucleotide sequence ID" value="NZ_JBEGCI010000012.1"/>
</dbReference>
<comment type="catalytic activity">
    <reaction evidence="1 6">
        <text>alpha-D-ribose 1,5-bisphosphate + ATP = 5-phospho-alpha-D-ribose 1-diphosphate + ADP</text>
        <dbReference type="Rhea" id="RHEA:20109"/>
        <dbReference type="ChEBI" id="CHEBI:30616"/>
        <dbReference type="ChEBI" id="CHEBI:58017"/>
        <dbReference type="ChEBI" id="CHEBI:68688"/>
        <dbReference type="ChEBI" id="CHEBI:456216"/>
        <dbReference type="EC" id="2.7.4.23"/>
    </reaction>
</comment>
<evidence type="ECO:0000256" key="1">
    <source>
        <dbReference type="ARBA" id="ARBA00000373"/>
    </source>
</evidence>
<comment type="pathway">
    <text evidence="2 6">Metabolic intermediate biosynthesis; 5-phospho-alpha-D-ribose 1-diphosphate biosynthesis; 5-phospho-alpha-D-ribose 1-diphosphate from D-ribose 5-phosphate (route II): step 3/3.</text>
</comment>
<evidence type="ECO:0000313" key="8">
    <source>
        <dbReference type="EMBL" id="MEQ6889736.1"/>
    </source>
</evidence>
<comment type="caution">
    <text evidence="6">Lacks conserved residue(s) required for the propagation of feature annotation.</text>
</comment>
<proteinExistence type="inferred from homology"/>
<evidence type="ECO:0000256" key="3">
    <source>
        <dbReference type="ARBA" id="ARBA00022679"/>
    </source>
</evidence>
<name>A0ABV1N8M0_9GAMM</name>
<sequence length="180" mass="19655">MGRLVYLMGASGVGKDSLLDAARARHPDWLVAHRYVTRDSGGSENGVALTPDEFASRRRLGLFCLTWQAHGLDYGLGLELEAWLARGQTVLVNGSRRALPSARARFGAALYPMLVTAPEAVIAERLRRRGREDEAQIEARLARHRELAAALPEVARVDNGGALAETLAALRTRLSEECRA</sequence>
<keyword evidence="4 6" id="KW-0547">Nucleotide-binding</keyword>
<evidence type="ECO:0000256" key="2">
    <source>
        <dbReference type="ARBA" id="ARBA00005069"/>
    </source>
</evidence>
<keyword evidence="5 6" id="KW-0067">ATP-binding</keyword>
<dbReference type="HAMAP" id="MF_00836">
    <property type="entry name" value="PhnN"/>
    <property type="match status" value="1"/>
</dbReference>
<dbReference type="InterPro" id="IPR027417">
    <property type="entry name" value="P-loop_NTPase"/>
</dbReference>
<dbReference type="SUPFAM" id="SSF52540">
    <property type="entry name" value="P-loop containing nucleoside triphosphate hydrolases"/>
    <property type="match status" value="1"/>
</dbReference>
<dbReference type="InterPro" id="IPR012699">
    <property type="entry name" value="PhnN"/>
</dbReference>
<reference evidence="8 9" key="1">
    <citation type="submission" date="2024-05" db="EMBL/GenBank/DDBJ databases">
        <title>Halomonas sp. CS7 16S ribosomal RNA gene Genome sequencing and assembly.</title>
        <authorList>
            <person name="Yook S."/>
        </authorList>
    </citation>
    <scope>NUCLEOTIDE SEQUENCE [LARGE SCALE GENOMIC DNA]</scope>
    <source>
        <strain evidence="8 9">CS7</strain>
    </source>
</reference>
<comment type="function">
    <text evidence="6">Catalyzes the phosphorylation of ribose 1,5-bisphosphate to 5-phospho-D-ribosyl alpha-1-diphosphate (PRPP).</text>
</comment>
<protein>
    <recommendedName>
        <fullName evidence="6">Ribose 1,5-bisphosphate phosphokinase PhnN</fullName>
        <ecNumber evidence="6">2.7.4.23</ecNumber>
    </recommendedName>
    <alternativeName>
        <fullName evidence="6">Ribose 1,5-bisphosphokinase</fullName>
    </alternativeName>
</protein>
<dbReference type="GO" id="GO:0033863">
    <property type="term" value="F:ribose 1,5-bisphosphate phosphokinase activity"/>
    <property type="evidence" value="ECO:0007669"/>
    <property type="project" value="UniProtKB-EC"/>
</dbReference>
<feature type="domain" description="Guanylate kinase/L-type calcium channel beta subunit" evidence="7">
    <location>
        <begin position="1"/>
        <end position="178"/>
    </location>
</feature>
<keyword evidence="9" id="KW-1185">Reference proteome</keyword>